<dbReference type="RefSeq" id="WP_315650714.1">
    <property type="nucleotide sequence ID" value="NZ_JAVXZY010000004.1"/>
</dbReference>
<keyword evidence="1" id="KW-0732">Signal</keyword>
<evidence type="ECO:0000256" key="1">
    <source>
        <dbReference type="SAM" id="SignalP"/>
    </source>
</evidence>
<evidence type="ECO:0000313" key="3">
    <source>
        <dbReference type="Proteomes" id="UP001246372"/>
    </source>
</evidence>
<gene>
    <name evidence="2" type="ORF">RQP53_12875</name>
</gene>
<sequence length="279" mass="28452">MNASTTSSSIAALGSLLATVLALSACGGGGSSTPPTPPLNDYQINSSNLLDVFVVAAKNRDEAMSIERIWQIAAVQLLTGDVGTGKHTCPGGGTFDYQGNASESTLNFDKCTVGDSQYVSGTLGYKSYAGNSMDFDTKATALQVSGAGTLGNASYSGNISQRSTGSNSYTISGSYSSTVKGKTETISLNSSYEISGLSTTLKRSELSIASPRLAGALKLSGQSQAPAELSASSADGSTVISTTNANGVELSLFNSIGGKASLTRQVSAAELLEALQRLY</sequence>
<feature type="signal peptide" evidence="1">
    <location>
        <begin position="1"/>
        <end position="24"/>
    </location>
</feature>
<feature type="chain" id="PRO_5046471928" description="Lipoprotein" evidence="1">
    <location>
        <begin position="25"/>
        <end position="279"/>
    </location>
</feature>
<proteinExistence type="predicted"/>
<comment type="caution">
    <text evidence="2">The sequence shown here is derived from an EMBL/GenBank/DDBJ whole genome shotgun (WGS) entry which is preliminary data.</text>
</comment>
<accession>A0ABU3PDH0</accession>
<dbReference type="EMBL" id="JAVXZY010000004">
    <property type="protein sequence ID" value="MDT9000163.1"/>
    <property type="molecule type" value="Genomic_DNA"/>
</dbReference>
<evidence type="ECO:0000313" key="2">
    <source>
        <dbReference type="EMBL" id="MDT9000163.1"/>
    </source>
</evidence>
<protein>
    <recommendedName>
        <fullName evidence="4">Lipoprotein</fullName>
    </recommendedName>
</protein>
<keyword evidence="3" id="KW-1185">Reference proteome</keyword>
<reference evidence="2" key="1">
    <citation type="submission" date="2023-09" db="EMBL/GenBank/DDBJ databases">
        <title>Paucibacter sp. APW11 Genome sequencing and assembly.</title>
        <authorList>
            <person name="Kim I."/>
        </authorList>
    </citation>
    <scope>NUCLEOTIDE SEQUENCE</scope>
    <source>
        <strain evidence="2">APW11</strain>
    </source>
</reference>
<organism evidence="2 3">
    <name type="scientific">Roseateles aquae</name>
    <dbReference type="NCBI Taxonomy" id="3077235"/>
    <lineage>
        <taxon>Bacteria</taxon>
        <taxon>Pseudomonadati</taxon>
        <taxon>Pseudomonadota</taxon>
        <taxon>Betaproteobacteria</taxon>
        <taxon>Burkholderiales</taxon>
        <taxon>Sphaerotilaceae</taxon>
        <taxon>Roseateles</taxon>
    </lineage>
</organism>
<dbReference type="Proteomes" id="UP001246372">
    <property type="component" value="Unassembled WGS sequence"/>
</dbReference>
<evidence type="ECO:0008006" key="4">
    <source>
        <dbReference type="Google" id="ProtNLM"/>
    </source>
</evidence>
<name>A0ABU3PDH0_9BURK</name>